<dbReference type="GO" id="GO:0005737">
    <property type="term" value="C:cytoplasm"/>
    <property type="evidence" value="ECO:0007669"/>
    <property type="project" value="UniProtKB-SubCell"/>
</dbReference>
<dbReference type="GO" id="GO:0006423">
    <property type="term" value="P:cysteinyl-tRNA aminoacylation"/>
    <property type="evidence" value="ECO:0007669"/>
    <property type="project" value="InterPro"/>
</dbReference>
<dbReference type="InterPro" id="IPR015273">
    <property type="entry name" value="Cys-tRNA-synt_Ia_DALR"/>
</dbReference>
<evidence type="ECO:0000256" key="2">
    <source>
        <dbReference type="SAM" id="Coils"/>
    </source>
</evidence>
<dbReference type="Pfam" id="PF09190">
    <property type="entry name" value="DALR_2"/>
    <property type="match status" value="1"/>
</dbReference>
<dbReference type="AlphaFoldDB" id="A0AAD5U674"/>
<dbReference type="Gene3D" id="1.20.120.1910">
    <property type="entry name" value="Cysteine-tRNA ligase, C-terminal anti-codon recognition domain"/>
    <property type="match status" value="1"/>
</dbReference>
<reference evidence="4" key="1">
    <citation type="submission" date="2020-05" db="EMBL/GenBank/DDBJ databases">
        <title>Phylogenomic resolution of chytrid fungi.</title>
        <authorList>
            <person name="Stajich J.E."/>
            <person name="Amses K."/>
            <person name="Simmons R."/>
            <person name="Seto K."/>
            <person name="Myers J."/>
            <person name="Bonds A."/>
            <person name="Quandt C.A."/>
            <person name="Barry K."/>
            <person name="Liu P."/>
            <person name="Grigoriev I."/>
            <person name="Longcore J.E."/>
            <person name="James T.Y."/>
        </authorList>
    </citation>
    <scope>NUCLEOTIDE SEQUENCE</scope>
    <source>
        <strain evidence="4">JEL0476</strain>
    </source>
</reference>
<dbReference type="Proteomes" id="UP001211065">
    <property type="component" value="Unassembled WGS sequence"/>
</dbReference>
<evidence type="ECO:0000259" key="3">
    <source>
        <dbReference type="Pfam" id="PF09190"/>
    </source>
</evidence>
<name>A0AAD5U674_9FUNG</name>
<sequence length="320" mass="36737">MEAVKIYNIVHIRILFLLHSWGSTLHFDEAHLKEAREFEGKLNVSWVIQSVLFPFNRTFLLTIQLKQAGVHAALCDSFNTPLAMSELKELVSVSNQYLTEKVKLKGIVNVSLITKAASYVMKMMKIFGVVKTDVQFGLSLNENTKTASNANESATPFIKILADFRDDVRELSQKKADHKHYLALSDKVRDIDLVDLGVVLDDRGDGKALIKFVDRETLLRQKEEKAKTELLKQQEKEKRLMEQNKKKMERLEKGKVPPELLFKDAEGLKLYSAWDEKGIPASDKEGLDLAKSKKKKLIREYEAQTKLHKEYLEFVENENK</sequence>
<keyword evidence="2" id="KW-0175">Coiled coil</keyword>
<accession>A0AAD5U674</accession>
<evidence type="ECO:0000313" key="5">
    <source>
        <dbReference type="Proteomes" id="UP001211065"/>
    </source>
</evidence>
<feature type="domain" description="Cysteinyl-tRNA synthetase class Ia DALR" evidence="3">
    <location>
        <begin position="70"/>
        <end position="130"/>
    </location>
</feature>
<proteinExistence type="predicted"/>
<protein>
    <recommendedName>
        <fullName evidence="3">Cysteinyl-tRNA synthetase class Ia DALR domain-containing protein</fullName>
    </recommendedName>
</protein>
<dbReference type="PANTHER" id="PTHR10890">
    <property type="entry name" value="CYSTEINYL-TRNA SYNTHETASE"/>
    <property type="match status" value="1"/>
</dbReference>
<dbReference type="InterPro" id="IPR024909">
    <property type="entry name" value="Cys-tRNA/MSH_ligase"/>
</dbReference>
<gene>
    <name evidence="4" type="ORF">HK099_006268</name>
</gene>
<evidence type="ECO:0000313" key="4">
    <source>
        <dbReference type="EMBL" id="KAJ3225768.1"/>
    </source>
</evidence>
<dbReference type="PANTHER" id="PTHR10890:SF3">
    <property type="entry name" value="CYSTEINE--TRNA LIGASE, CYTOPLASMIC"/>
    <property type="match status" value="1"/>
</dbReference>
<dbReference type="InterPro" id="IPR009080">
    <property type="entry name" value="tRNAsynth_Ia_anticodon-bd"/>
</dbReference>
<feature type="coiled-coil region" evidence="2">
    <location>
        <begin position="287"/>
        <end position="318"/>
    </location>
</feature>
<comment type="caution">
    <text evidence="4">The sequence shown here is derived from an EMBL/GenBank/DDBJ whole genome shotgun (WGS) entry which is preliminary data.</text>
</comment>
<evidence type="ECO:0000256" key="1">
    <source>
        <dbReference type="ARBA" id="ARBA00004496"/>
    </source>
</evidence>
<dbReference type="SUPFAM" id="SSF47323">
    <property type="entry name" value="Anticodon-binding domain of a subclass of class I aminoacyl-tRNA synthetases"/>
    <property type="match status" value="1"/>
</dbReference>
<feature type="coiled-coil region" evidence="2">
    <location>
        <begin position="218"/>
        <end position="254"/>
    </location>
</feature>
<keyword evidence="5" id="KW-1185">Reference proteome</keyword>
<organism evidence="4 5">
    <name type="scientific">Clydaea vesicula</name>
    <dbReference type="NCBI Taxonomy" id="447962"/>
    <lineage>
        <taxon>Eukaryota</taxon>
        <taxon>Fungi</taxon>
        <taxon>Fungi incertae sedis</taxon>
        <taxon>Chytridiomycota</taxon>
        <taxon>Chytridiomycota incertae sedis</taxon>
        <taxon>Chytridiomycetes</taxon>
        <taxon>Lobulomycetales</taxon>
        <taxon>Lobulomycetaceae</taxon>
        <taxon>Clydaea</taxon>
    </lineage>
</organism>
<dbReference type="EMBL" id="JADGJW010000053">
    <property type="protein sequence ID" value="KAJ3225768.1"/>
    <property type="molecule type" value="Genomic_DNA"/>
</dbReference>
<dbReference type="GO" id="GO:0004817">
    <property type="term" value="F:cysteine-tRNA ligase activity"/>
    <property type="evidence" value="ECO:0007669"/>
    <property type="project" value="InterPro"/>
</dbReference>
<comment type="subcellular location">
    <subcellularLocation>
        <location evidence="1">Cytoplasm</location>
    </subcellularLocation>
</comment>
<dbReference type="GO" id="GO:0005524">
    <property type="term" value="F:ATP binding"/>
    <property type="evidence" value="ECO:0007669"/>
    <property type="project" value="InterPro"/>
</dbReference>